<feature type="transmembrane region" description="Helical" evidence="1">
    <location>
        <begin position="79"/>
        <end position="100"/>
    </location>
</feature>
<keyword evidence="1" id="KW-0812">Transmembrane</keyword>
<dbReference type="RefSeq" id="WP_377172921.1">
    <property type="nucleotide sequence ID" value="NZ_JBHTJC010000006.1"/>
</dbReference>
<dbReference type="Proteomes" id="UP001607157">
    <property type="component" value="Unassembled WGS sequence"/>
</dbReference>
<protein>
    <recommendedName>
        <fullName evidence="4">Inner membrane protein</fullName>
    </recommendedName>
</protein>
<comment type="caution">
    <text evidence="2">The sequence shown here is derived from an EMBL/GenBank/DDBJ whole genome shotgun (WGS) entry which is preliminary data.</text>
</comment>
<sequence length="149" mass="15877">MEQTTERRPAHFGLIGFILGVASLIVILMQLSAFFEPQEKTSGSIIGEIAADIKLSASRALAGEEAPEPAPLPRDNTRLISIVALCAAGLAAILGAVGLYRHEPYRLPYMAVGIGVSAFVMHYVFWLAILIGGIALLVSIIGNLDSIFE</sequence>
<evidence type="ECO:0000313" key="3">
    <source>
        <dbReference type="Proteomes" id="UP001607157"/>
    </source>
</evidence>
<feature type="transmembrane region" description="Helical" evidence="1">
    <location>
        <begin position="12"/>
        <end position="35"/>
    </location>
</feature>
<evidence type="ECO:0000256" key="1">
    <source>
        <dbReference type="SAM" id="Phobius"/>
    </source>
</evidence>
<accession>A0ABW7IC08</accession>
<keyword evidence="1" id="KW-1133">Transmembrane helix</keyword>
<dbReference type="EMBL" id="JBIHMM010000007">
    <property type="protein sequence ID" value="MFH0255372.1"/>
    <property type="molecule type" value="Genomic_DNA"/>
</dbReference>
<evidence type="ECO:0008006" key="4">
    <source>
        <dbReference type="Google" id="ProtNLM"/>
    </source>
</evidence>
<reference evidence="2 3" key="1">
    <citation type="submission" date="2024-10" db="EMBL/GenBank/DDBJ databases">
        <authorList>
            <person name="Yang X.-N."/>
        </authorList>
    </citation>
    <scope>NUCLEOTIDE SEQUENCE [LARGE SCALE GENOMIC DNA]</scope>
    <source>
        <strain evidence="2 3">CAU 1059</strain>
    </source>
</reference>
<keyword evidence="3" id="KW-1185">Reference proteome</keyword>
<evidence type="ECO:0000313" key="2">
    <source>
        <dbReference type="EMBL" id="MFH0255372.1"/>
    </source>
</evidence>
<proteinExistence type="predicted"/>
<name>A0ABW7IC08_9RHOB</name>
<gene>
    <name evidence="2" type="ORF">ACGRVM_15805</name>
</gene>
<keyword evidence="1" id="KW-0472">Membrane</keyword>
<organism evidence="2 3">
    <name type="scientific">Roseovarius aquimarinus</name>
    <dbReference type="NCBI Taxonomy" id="1229156"/>
    <lineage>
        <taxon>Bacteria</taxon>
        <taxon>Pseudomonadati</taxon>
        <taxon>Pseudomonadota</taxon>
        <taxon>Alphaproteobacteria</taxon>
        <taxon>Rhodobacterales</taxon>
        <taxon>Roseobacteraceae</taxon>
        <taxon>Roseovarius</taxon>
    </lineage>
</organism>
<feature type="transmembrane region" description="Helical" evidence="1">
    <location>
        <begin position="112"/>
        <end position="141"/>
    </location>
</feature>